<reference evidence="2 3" key="1">
    <citation type="submission" date="2024-03" db="EMBL/GenBank/DDBJ databases">
        <title>A high-quality draft genome sequence of Diaporthe vaccinii, a causative agent of upright dieback and viscid rot disease in cranberry plants.</title>
        <authorList>
            <person name="Sarrasin M."/>
            <person name="Lang B.F."/>
            <person name="Burger G."/>
        </authorList>
    </citation>
    <scope>NUCLEOTIDE SEQUENCE [LARGE SCALE GENOMIC DNA]</scope>
    <source>
        <strain evidence="2 3">IS7</strain>
    </source>
</reference>
<evidence type="ECO:0000256" key="1">
    <source>
        <dbReference type="SAM" id="MobiDB-lite"/>
    </source>
</evidence>
<proteinExistence type="predicted"/>
<accession>A0ABR4E1H9</accession>
<evidence type="ECO:0000313" key="2">
    <source>
        <dbReference type="EMBL" id="KAL2276266.1"/>
    </source>
</evidence>
<feature type="compositionally biased region" description="Basic and acidic residues" evidence="1">
    <location>
        <begin position="34"/>
        <end position="53"/>
    </location>
</feature>
<organism evidence="2 3">
    <name type="scientific">Diaporthe vaccinii</name>
    <dbReference type="NCBI Taxonomy" id="105482"/>
    <lineage>
        <taxon>Eukaryota</taxon>
        <taxon>Fungi</taxon>
        <taxon>Dikarya</taxon>
        <taxon>Ascomycota</taxon>
        <taxon>Pezizomycotina</taxon>
        <taxon>Sordariomycetes</taxon>
        <taxon>Sordariomycetidae</taxon>
        <taxon>Diaporthales</taxon>
        <taxon>Diaporthaceae</taxon>
        <taxon>Diaporthe</taxon>
        <taxon>Diaporthe eres species complex</taxon>
    </lineage>
</organism>
<dbReference type="EMBL" id="JBAWTH010000119">
    <property type="protein sequence ID" value="KAL2276266.1"/>
    <property type="molecule type" value="Genomic_DNA"/>
</dbReference>
<evidence type="ECO:0000313" key="3">
    <source>
        <dbReference type="Proteomes" id="UP001600888"/>
    </source>
</evidence>
<sequence length="104" mass="11774">MKQMEWTISGSVKRKQGIMAVREGLKATRRLRNAQEHDLENHDPPCHCGEGRDMTMTPEDLLEMVKNRPMSNSQTQYAVIMDPLAGAFVWRMAYAEKHGADGGE</sequence>
<name>A0ABR4E1H9_9PEZI</name>
<comment type="caution">
    <text evidence="2">The sequence shown here is derived from an EMBL/GenBank/DDBJ whole genome shotgun (WGS) entry which is preliminary data.</text>
</comment>
<feature type="region of interest" description="Disordered" evidence="1">
    <location>
        <begin position="34"/>
        <end position="54"/>
    </location>
</feature>
<gene>
    <name evidence="2" type="ORF">FJTKL_01030</name>
</gene>
<keyword evidence="3" id="KW-1185">Reference proteome</keyword>
<dbReference type="Proteomes" id="UP001600888">
    <property type="component" value="Unassembled WGS sequence"/>
</dbReference>
<protein>
    <submittedName>
        <fullName evidence="2">Uncharacterized protein</fullName>
    </submittedName>
</protein>